<dbReference type="AlphaFoldDB" id="A0A367PJJ1"/>
<dbReference type="InterPro" id="IPR029063">
    <property type="entry name" value="SAM-dependent_MTases_sf"/>
</dbReference>
<dbReference type="PANTHER" id="PTHR30481:SF3">
    <property type="entry name" value="DNA ADENINE METHYLASE"/>
    <property type="match status" value="1"/>
</dbReference>
<evidence type="ECO:0000256" key="7">
    <source>
        <dbReference type="PIRSR" id="PIRSR000398-1"/>
    </source>
</evidence>
<evidence type="ECO:0000256" key="6">
    <source>
        <dbReference type="ARBA" id="ARBA00047942"/>
    </source>
</evidence>
<evidence type="ECO:0000256" key="3">
    <source>
        <dbReference type="ARBA" id="ARBA00022603"/>
    </source>
</evidence>
<sequence length="284" mass="31411">MQKHPSLRSNPPRSAPFLKWLGGKSKVLPLLEPLLSEHKPRRLIEPFVGGGSVFLGTDFDAYLLADANAHLVELYLAAQVDVDALLSRTRPLFFSVANTPDVYYAVRNAFNEERDPGTRAAYFLYLNKFGHHGICRYNKSGKFNVPFGYNKSVPTLPDQELRAAADKLKRASLLCSDFTTAFMLATPGDVIYCDPPYVDQDHAASFRSYVAGAFGDSQQRELADLARAAAKRGIPVVVSNHLTDYSRELYHGAAVHEIEVRRSIGAGKSTQKSAHEGLFVFHPA</sequence>
<comment type="caution">
    <text evidence="9">The sequence shown here is derived from an EMBL/GenBank/DDBJ whole genome shotgun (WGS) entry which is preliminary data.</text>
</comment>
<proteinExistence type="inferred from homology"/>
<dbReference type="InterPro" id="IPR012263">
    <property type="entry name" value="M_m6A_EcoRV"/>
</dbReference>
<gene>
    <name evidence="9" type="ORF">DDK22_17540</name>
</gene>
<evidence type="ECO:0000256" key="2">
    <source>
        <dbReference type="ARBA" id="ARBA00011900"/>
    </source>
</evidence>
<feature type="binding site" evidence="7">
    <location>
        <position position="66"/>
    </location>
    <ligand>
        <name>S-adenosyl-L-methionine</name>
        <dbReference type="ChEBI" id="CHEBI:59789"/>
    </ligand>
</feature>
<dbReference type="Pfam" id="PF02086">
    <property type="entry name" value="MethyltransfD12"/>
    <property type="match status" value="1"/>
</dbReference>
<evidence type="ECO:0000313" key="10">
    <source>
        <dbReference type="Proteomes" id="UP000253501"/>
    </source>
</evidence>
<keyword evidence="5 8" id="KW-0949">S-adenosyl-L-methionine</keyword>
<accession>A0A367PJJ1</accession>
<dbReference type="EMBL" id="QDHA01000040">
    <property type="protein sequence ID" value="RCJ07215.1"/>
    <property type="molecule type" value="Genomic_DNA"/>
</dbReference>
<dbReference type="GO" id="GO:0006298">
    <property type="term" value="P:mismatch repair"/>
    <property type="evidence" value="ECO:0007669"/>
    <property type="project" value="TreeGrafter"/>
</dbReference>
<dbReference type="GO" id="GO:0043565">
    <property type="term" value="F:sequence-specific DNA binding"/>
    <property type="evidence" value="ECO:0007669"/>
    <property type="project" value="TreeGrafter"/>
</dbReference>
<dbReference type="EC" id="2.1.1.72" evidence="2 8"/>
<dbReference type="GO" id="GO:0032259">
    <property type="term" value="P:methylation"/>
    <property type="evidence" value="ECO:0007669"/>
    <property type="project" value="UniProtKB-KW"/>
</dbReference>
<protein>
    <recommendedName>
        <fullName evidence="2 8">Site-specific DNA-methyltransferase (adenine-specific)</fullName>
        <ecNumber evidence="2 8">2.1.1.72</ecNumber>
    </recommendedName>
</protein>
<dbReference type="InterPro" id="IPR023095">
    <property type="entry name" value="Ade_MeTrfase_dom_2"/>
</dbReference>
<comment type="similarity">
    <text evidence="1 8">Belongs to the N(4)/N(6)-methyltransferase family.</text>
</comment>
<dbReference type="GO" id="GO:1904047">
    <property type="term" value="F:S-adenosyl-L-methionine binding"/>
    <property type="evidence" value="ECO:0007669"/>
    <property type="project" value="TreeGrafter"/>
</dbReference>
<dbReference type="PANTHER" id="PTHR30481">
    <property type="entry name" value="DNA ADENINE METHYLASE"/>
    <property type="match status" value="1"/>
</dbReference>
<evidence type="ECO:0000256" key="1">
    <source>
        <dbReference type="ARBA" id="ARBA00006594"/>
    </source>
</evidence>
<dbReference type="PROSITE" id="PS00092">
    <property type="entry name" value="N6_MTASE"/>
    <property type="match status" value="1"/>
</dbReference>
<dbReference type="Proteomes" id="UP000253501">
    <property type="component" value="Unassembled WGS sequence"/>
</dbReference>
<comment type="catalytic activity">
    <reaction evidence="6 8">
        <text>a 2'-deoxyadenosine in DNA + S-adenosyl-L-methionine = an N(6)-methyl-2'-deoxyadenosine in DNA + S-adenosyl-L-homocysteine + H(+)</text>
        <dbReference type="Rhea" id="RHEA:15197"/>
        <dbReference type="Rhea" id="RHEA-COMP:12418"/>
        <dbReference type="Rhea" id="RHEA-COMP:12419"/>
        <dbReference type="ChEBI" id="CHEBI:15378"/>
        <dbReference type="ChEBI" id="CHEBI:57856"/>
        <dbReference type="ChEBI" id="CHEBI:59789"/>
        <dbReference type="ChEBI" id="CHEBI:90615"/>
        <dbReference type="ChEBI" id="CHEBI:90616"/>
        <dbReference type="EC" id="2.1.1.72"/>
    </reaction>
</comment>
<dbReference type="NCBIfam" id="TIGR00571">
    <property type="entry name" value="dam"/>
    <property type="match status" value="1"/>
</dbReference>
<reference evidence="9 10" key="1">
    <citation type="submission" date="2018-04" db="EMBL/GenBank/DDBJ databases">
        <title>Cupriavidus necator CR12 genome sequencing and assembly.</title>
        <authorList>
            <person name="Ben Fekih I."/>
            <person name="Mazhar H.S."/>
            <person name="Bello S.K."/>
            <person name="Rensing C."/>
        </authorList>
    </citation>
    <scope>NUCLEOTIDE SEQUENCE [LARGE SCALE GENOMIC DNA]</scope>
    <source>
        <strain evidence="9 10">CR12</strain>
    </source>
</reference>
<evidence type="ECO:0000256" key="5">
    <source>
        <dbReference type="ARBA" id="ARBA00022691"/>
    </source>
</evidence>
<keyword evidence="4 8" id="KW-0808">Transferase</keyword>
<dbReference type="Gene3D" id="3.40.50.150">
    <property type="entry name" value="Vaccinia Virus protein VP39"/>
    <property type="match status" value="1"/>
</dbReference>
<evidence type="ECO:0000313" key="9">
    <source>
        <dbReference type="EMBL" id="RCJ07215.1"/>
    </source>
</evidence>
<dbReference type="GO" id="GO:0009307">
    <property type="term" value="P:DNA restriction-modification system"/>
    <property type="evidence" value="ECO:0007669"/>
    <property type="project" value="InterPro"/>
</dbReference>
<dbReference type="GO" id="GO:0009007">
    <property type="term" value="F:site-specific DNA-methyltransferase (adenine-specific) activity"/>
    <property type="evidence" value="ECO:0007669"/>
    <property type="project" value="UniProtKB-UniRule"/>
</dbReference>
<evidence type="ECO:0000256" key="4">
    <source>
        <dbReference type="ARBA" id="ARBA00022679"/>
    </source>
</evidence>
<dbReference type="SUPFAM" id="SSF53335">
    <property type="entry name" value="S-adenosyl-L-methionine-dependent methyltransferases"/>
    <property type="match status" value="1"/>
</dbReference>
<dbReference type="PRINTS" id="PR00505">
    <property type="entry name" value="D12N6MTFRASE"/>
</dbReference>
<feature type="binding site" evidence="7">
    <location>
        <position position="24"/>
    </location>
    <ligand>
        <name>S-adenosyl-L-methionine</name>
        <dbReference type="ChEBI" id="CHEBI:59789"/>
    </ligand>
</feature>
<dbReference type="InterPro" id="IPR002052">
    <property type="entry name" value="DNA_methylase_N6_adenine_CS"/>
</dbReference>
<name>A0A367PJJ1_CUPNE</name>
<evidence type="ECO:0000256" key="8">
    <source>
        <dbReference type="RuleBase" id="RU361257"/>
    </source>
</evidence>
<keyword evidence="3 8" id="KW-0489">Methyltransferase</keyword>
<dbReference type="PIRSF" id="PIRSF000398">
    <property type="entry name" value="M_m6A_EcoRV"/>
    <property type="match status" value="1"/>
</dbReference>
<dbReference type="Gene3D" id="1.10.1020.10">
    <property type="entry name" value="Adenine-specific Methyltransferase, Domain 2"/>
    <property type="match status" value="1"/>
</dbReference>
<organism evidence="9 10">
    <name type="scientific">Cupriavidus necator</name>
    <name type="common">Alcaligenes eutrophus</name>
    <name type="synonym">Ralstonia eutropha</name>
    <dbReference type="NCBI Taxonomy" id="106590"/>
    <lineage>
        <taxon>Bacteria</taxon>
        <taxon>Pseudomonadati</taxon>
        <taxon>Pseudomonadota</taxon>
        <taxon>Betaproteobacteria</taxon>
        <taxon>Burkholderiales</taxon>
        <taxon>Burkholderiaceae</taxon>
        <taxon>Cupriavidus</taxon>
    </lineage>
</organism>
<dbReference type="InterPro" id="IPR012327">
    <property type="entry name" value="MeTrfase_D12"/>
</dbReference>
<dbReference type="RefSeq" id="WP_114133005.1">
    <property type="nucleotide sequence ID" value="NZ_QDHA01000040.1"/>
</dbReference>
<feature type="binding site" evidence="7">
    <location>
        <position position="194"/>
    </location>
    <ligand>
        <name>S-adenosyl-L-methionine</name>
        <dbReference type="ChEBI" id="CHEBI:59789"/>
    </ligand>
</feature>
<feature type="binding site" evidence="7">
    <location>
        <position position="20"/>
    </location>
    <ligand>
        <name>S-adenosyl-L-methionine</name>
        <dbReference type="ChEBI" id="CHEBI:59789"/>
    </ligand>
</feature>